<protein>
    <submittedName>
        <fullName evidence="1">Protein YghO</fullName>
    </submittedName>
</protein>
<evidence type="ECO:0000313" key="2">
    <source>
        <dbReference type="Proteomes" id="UP001499951"/>
    </source>
</evidence>
<dbReference type="Gene3D" id="3.40.630.30">
    <property type="match status" value="1"/>
</dbReference>
<dbReference type="PANTHER" id="PTHR41368:SF1">
    <property type="entry name" value="PROTEIN YGHO"/>
    <property type="match status" value="1"/>
</dbReference>
<dbReference type="RefSeq" id="WP_166933505.1">
    <property type="nucleotide sequence ID" value="NZ_BAAADD010000003.1"/>
</dbReference>
<dbReference type="InterPro" id="IPR016181">
    <property type="entry name" value="Acyl_CoA_acyltransferase"/>
</dbReference>
<keyword evidence="2" id="KW-1185">Reference proteome</keyword>
<dbReference type="SUPFAM" id="SSF55729">
    <property type="entry name" value="Acyl-CoA N-acyltransferases (Nat)"/>
    <property type="match status" value="1"/>
</dbReference>
<organism evidence="1 2">
    <name type="scientific">Rhizomicrobium electricum</name>
    <dbReference type="NCBI Taxonomy" id="480070"/>
    <lineage>
        <taxon>Bacteria</taxon>
        <taxon>Pseudomonadati</taxon>
        <taxon>Pseudomonadota</taxon>
        <taxon>Alphaproteobacteria</taxon>
        <taxon>Micropepsales</taxon>
        <taxon>Micropepsaceae</taxon>
        <taxon>Rhizomicrobium</taxon>
    </lineage>
</organism>
<reference evidence="2" key="1">
    <citation type="journal article" date="2019" name="Int. J. Syst. Evol. Microbiol.">
        <title>The Global Catalogue of Microorganisms (GCM) 10K type strain sequencing project: providing services to taxonomists for standard genome sequencing and annotation.</title>
        <authorList>
            <consortium name="The Broad Institute Genomics Platform"/>
            <consortium name="The Broad Institute Genome Sequencing Center for Infectious Disease"/>
            <person name="Wu L."/>
            <person name="Ma J."/>
        </authorList>
    </citation>
    <scope>NUCLEOTIDE SEQUENCE [LARGE SCALE GENOMIC DNA]</scope>
    <source>
        <strain evidence="2">JCM 15089</strain>
    </source>
</reference>
<dbReference type="EMBL" id="BAAADD010000003">
    <property type="protein sequence ID" value="GAA0565505.1"/>
    <property type="molecule type" value="Genomic_DNA"/>
</dbReference>
<dbReference type="PANTHER" id="PTHR41368">
    <property type="entry name" value="PROTEIN YGHO"/>
    <property type="match status" value="1"/>
</dbReference>
<gene>
    <name evidence="1" type="primary">yghO</name>
    <name evidence="1" type="ORF">GCM10008942_12310</name>
</gene>
<name>A0ABP3PK46_9PROT</name>
<comment type="caution">
    <text evidence="1">The sequence shown here is derived from an EMBL/GenBank/DDBJ whole genome shotgun (WGS) entry which is preliminary data.</text>
</comment>
<sequence>MTPAADNSVTVIPVEGATLWRAFHRLPQRLYAGDPNWVPPLLIERQTHFQAHHNAYFKHAKASFWLALKNGEPVGRMTAQIDFLHLEQHHDATGHFGFLEAIDDASVFAALLGKGEEWLRNEGIRRVLGPVSFNMWDEPGLLVDGFDTPPNVMMGHHLPYYQNRILEQGYTPAQDVLAYERSAQEPFGDILEKMIEKGKRKHAFAMRPIRMDKESFPGEIELIRDIINDAWADNWGFVPITYDELAEIGALFKLILKPEALVIAEYDGEPVGVAMMLPNINEFIKDLNGKLFPLGLVKLIWRLKTRNVKSGRLALMGVRRQYRTTPAGAVIALLMIKACQKTEYVRKAETAELSWILDSNEPIKRMLEAFGCHINKRYRIFEKTIG</sequence>
<dbReference type="InterPro" id="IPR039968">
    <property type="entry name" value="BcerS-like"/>
</dbReference>
<accession>A0ABP3PK46</accession>
<proteinExistence type="predicted"/>
<dbReference type="Proteomes" id="UP001499951">
    <property type="component" value="Unassembled WGS sequence"/>
</dbReference>
<evidence type="ECO:0000313" key="1">
    <source>
        <dbReference type="EMBL" id="GAA0565505.1"/>
    </source>
</evidence>